<dbReference type="Proteomes" id="UP000244956">
    <property type="component" value="Unassembled WGS sequence"/>
</dbReference>
<dbReference type="SUPFAM" id="SSF48452">
    <property type="entry name" value="TPR-like"/>
    <property type="match status" value="1"/>
</dbReference>
<feature type="domain" description="RagB/SusD" evidence="6">
    <location>
        <begin position="354"/>
        <end position="503"/>
    </location>
</feature>
<organism evidence="8 9">
    <name type="scientific">Marinilabilia rubra</name>
    <dbReference type="NCBI Taxonomy" id="2162893"/>
    <lineage>
        <taxon>Bacteria</taxon>
        <taxon>Pseudomonadati</taxon>
        <taxon>Bacteroidota</taxon>
        <taxon>Bacteroidia</taxon>
        <taxon>Marinilabiliales</taxon>
        <taxon>Marinilabiliaceae</taxon>
        <taxon>Marinilabilia</taxon>
    </lineage>
</organism>
<evidence type="ECO:0000313" key="8">
    <source>
        <dbReference type="EMBL" id="PWD98872.1"/>
    </source>
</evidence>
<dbReference type="InterPro" id="IPR033985">
    <property type="entry name" value="SusD-like_N"/>
</dbReference>
<dbReference type="EMBL" id="QEWP01000010">
    <property type="protein sequence ID" value="PWD98872.1"/>
    <property type="molecule type" value="Genomic_DNA"/>
</dbReference>
<comment type="caution">
    <text evidence="8">The sequence shown here is derived from an EMBL/GenBank/DDBJ whole genome shotgun (WGS) entry which is preliminary data.</text>
</comment>
<gene>
    <name evidence="8" type="ORF">DDZ16_12785</name>
</gene>
<reference evidence="8 9" key="1">
    <citation type="submission" date="2018-05" db="EMBL/GenBank/DDBJ databases">
        <title>Marinilabilia rubrum sp. nov., isolated from saltern sediment.</title>
        <authorList>
            <person name="Zhang R."/>
        </authorList>
    </citation>
    <scope>NUCLEOTIDE SEQUENCE [LARGE SCALE GENOMIC DNA]</scope>
    <source>
        <strain evidence="8 9">WTE16</strain>
    </source>
</reference>
<name>A0A2U2B746_9BACT</name>
<dbReference type="GO" id="GO:0009279">
    <property type="term" value="C:cell outer membrane"/>
    <property type="evidence" value="ECO:0007669"/>
    <property type="project" value="UniProtKB-SubCell"/>
</dbReference>
<proteinExistence type="inferred from homology"/>
<evidence type="ECO:0008006" key="10">
    <source>
        <dbReference type="Google" id="ProtNLM"/>
    </source>
</evidence>
<protein>
    <recommendedName>
        <fullName evidence="10">RagB/SusD family nutrient uptake outer membrane protein</fullName>
    </recommendedName>
</protein>
<feature type="domain" description="SusD-like N-terminal" evidence="7">
    <location>
        <begin position="46"/>
        <end position="232"/>
    </location>
</feature>
<evidence type="ECO:0000256" key="3">
    <source>
        <dbReference type="ARBA" id="ARBA00022729"/>
    </source>
</evidence>
<dbReference type="InterPro" id="IPR012944">
    <property type="entry name" value="SusD_RagB_dom"/>
</dbReference>
<accession>A0A2U2B746</accession>
<keyword evidence="4" id="KW-0472">Membrane</keyword>
<evidence type="ECO:0000259" key="7">
    <source>
        <dbReference type="Pfam" id="PF14322"/>
    </source>
</evidence>
<dbReference type="Pfam" id="PF14322">
    <property type="entry name" value="SusD-like_3"/>
    <property type="match status" value="1"/>
</dbReference>
<comment type="subcellular location">
    <subcellularLocation>
        <location evidence="1">Cell outer membrane</location>
    </subcellularLocation>
</comment>
<dbReference type="Gene3D" id="1.25.40.390">
    <property type="match status" value="1"/>
</dbReference>
<evidence type="ECO:0000256" key="5">
    <source>
        <dbReference type="ARBA" id="ARBA00023237"/>
    </source>
</evidence>
<keyword evidence="9" id="KW-1185">Reference proteome</keyword>
<dbReference type="InterPro" id="IPR011990">
    <property type="entry name" value="TPR-like_helical_dom_sf"/>
</dbReference>
<evidence type="ECO:0000256" key="2">
    <source>
        <dbReference type="ARBA" id="ARBA00006275"/>
    </source>
</evidence>
<dbReference type="AlphaFoldDB" id="A0A2U2B746"/>
<evidence type="ECO:0000313" key="9">
    <source>
        <dbReference type="Proteomes" id="UP000244956"/>
    </source>
</evidence>
<evidence type="ECO:0000256" key="4">
    <source>
        <dbReference type="ARBA" id="ARBA00023136"/>
    </source>
</evidence>
<evidence type="ECO:0000256" key="1">
    <source>
        <dbReference type="ARBA" id="ARBA00004442"/>
    </source>
</evidence>
<sequence length="503" mass="57883">MKKIFQFKLYVLLFAIIALVFQGCEGELEPVVYDKLTSDNFPQTEEDAKALVNSVYYEFRDGPWNRYNAANESRLVQGLFSTDEFSCYWDGYWGAPFNFTWQPDGWPFSDMYNAFVPAVTKATGAIAQLRSVESLDATLLERYIAEIKAARGYWMYDIYNLYGPVPFIVNEEDALNLTDYEQQARPSNEEIVALIEKDLSEAAEVLPIQYSSSDFGRLTKGAALMGLVKLYLHEKNWQKVKETAEAIIDLNVYKLQSVYKNIWALENEQNSEIIFAIQNHPTLGGITNNYRAHVLPSDWASPNGYAVTAWNGYKVPWSYYDSFDEDDKRREVLVRFYTGKKGQTIDARETSPLGAIPLKYPEDPEGTGQNQGADYVIYRYADVLLGLAEALNEINGPNQRSVDLINQVRERAFDPAKPIFLSDFSSKQDLRDYILQERGWELCFEGCRREDLIRHGKFVEYANDPLKMENRNPQQNARDFHKLYPIPNQAIFENPLMKQNDGY</sequence>
<keyword evidence="3" id="KW-0732">Signal</keyword>
<dbReference type="RefSeq" id="WP_109264871.1">
    <property type="nucleotide sequence ID" value="NZ_QEWP01000010.1"/>
</dbReference>
<evidence type="ECO:0000259" key="6">
    <source>
        <dbReference type="Pfam" id="PF07980"/>
    </source>
</evidence>
<dbReference type="OrthoDB" id="636214at2"/>
<dbReference type="Pfam" id="PF07980">
    <property type="entry name" value="SusD_RagB"/>
    <property type="match status" value="1"/>
</dbReference>
<keyword evidence="5" id="KW-0998">Cell outer membrane</keyword>
<comment type="similarity">
    <text evidence="2">Belongs to the SusD family.</text>
</comment>
<dbReference type="PROSITE" id="PS51257">
    <property type="entry name" value="PROKAR_LIPOPROTEIN"/>
    <property type="match status" value="1"/>
</dbReference>